<keyword evidence="2" id="KW-1185">Reference proteome</keyword>
<dbReference type="EMBL" id="CP015199">
    <property type="protein sequence ID" value="ANF50462.1"/>
    <property type="molecule type" value="Genomic_DNA"/>
</dbReference>
<evidence type="ECO:0000313" key="2">
    <source>
        <dbReference type="Proteomes" id="UP000077824"/>
    </source>
</evidence>
<sequence>MTFGQVGINTADPESTFDIKAQNPSGISTRPEGLLIPRVDRERAQSMIGVKNSTLIYVDDATTGTQADTAQNINNPGYYYFNGTAWAKLDNEATLANNGDGTYTYISENGNTTSIKGNGTLSGTGIIQVNTGTNATDALFTNASISISGGTPGQVLTTNTSGQPYWNTHKNVLNIRRVNSNQAFNPLSDDVLLVDLIGMPSTGTVTITFSTHPLFRGTKGRVFTIKRVDDGPANLVIGGGIASGVVSIFDDTETQIVVPPKTTIQLLQESDDLTGFKFQTISKF</sequence>
<gene>
    <name evidence="1" type="ORF">A0O34_07990</name>
</gene>
<dbReference type="AlphaFoldDB" id="A0A172XUE2"/>
<reference evidence="1 2" key="1">
    <citation type="submission" date="2016-04" db="EMBL/GenBank/DDBJ databases">
        <title>Complete Genome Sequence of Chryseobacterium sp. IHBB 10212.</title>
        <authorList>
            <person name="Pal M."/>
            <person name="Swarnkar M.K."/>
            <person name="Kaushal K."/>
            <person name="Chhibber S."/>
            <person name="Singh A.K."/>
            <person name="Gulati A."/>
        </authorList>
    </citation>
    <scope>NUCLEOTIDE SEQUENCE [LARGE SCALE GENOMIC DNA]</scope>
    <source>
        <strain evidence="1 2">IHBB 10212</strain>
    </source>
</reference>
<name>A0A172XUE2_9FLAO</name>
<dbReference type="KEGG" id="chh:A0O34_07990"/>
<organism evidence="1 2">
    <name type="scientific">Chryseobacterium glaciei</name>
    <dbReference type="NCBI Taxonomy" id="1685010"/>
    <lineage>
        <taxon>Bacteria</taxon>
        <taxon>Pseudomonadati</taxon>
        <taxon>Bacteroidota</taxon>
        <taxon>Flavobacteriia</taxon>
        <taxon>Flavobacteriales</taxon>
        <taxon>Weeksellaceae</taxon>
        <taxon>Chryseobacterium group</taxon>
        <taxon>Chryseobacterium</taxon>
    </lineage>
</organism>
<dbReference type="Proteomes" id="UP000077824">
    <property type="component" value="Chromosome"/>
</dbReference>
<accession>A0A172XUE2</accession>
<proteinExistence type="predicted"/>
<protein>
    <submittedName>
        <fullName evidence="1">Uncharacterized protein</fullName>
    </submittedName>
</protein>
<evidence type="ECO:0000313" key="1">
    <source>
        <dbReference type="EMBL" id="ANF50462.1"/>
    </source>
</evidence>